<dbReference type="Proteomes" id="UP000275719">
    <property type="component" value="Unassembled WGS sequence"/>
</dbReference>
<dbReference type="AlphaFoldDB" id="A0A3P3WBX8"/>
<feature type="domain" description="Formyl transferase N-terminal" evidence="1">
    <location>
        <begin position="70"/>
        <end position="149"/>
    </location>
</feature>
<organism evidence="2 3">
    <name type="scientific">Paenimyroides tangerinum</name>
    <dbReference type="NCBI Taxonomy" id="2488728"/>
    <lineage>
        <taxon>Bacteria</taxon>
        <taxon>Pseudomonadati</taxon>
        <taxon>Bacteroidota</taxon>
        <taxon>Flavobacteriia</taxon>
        <taxon>Flavobacteriales</taxon>
        <taxon>Flavobacteriaceae</taxon>
        <taxon>Paenimyroides</taxon>
    </lineage>
</organism>
<keyword evidence="2" id="KW-0808">Transferase</keyword>
<dbReference type="GO" id="GO:0005829">
    <property type="term" value="C:cytosol"/>
    <property type="evidence" value="ECO:0007669"/>
    <property type="project" value="TreeGrafter"/>
</dbReference>
<gene>
    <name evidence="2" type="ORF">EG240_05895</name>
</gene>
<dbReference type="PANTHER" id="PTHR11138">
    <property type="entry name" value="METHIONYL-TRNA FORMYLTRANSFERASE"/>
    <property type="match status" value="1"/>
</dbReference>
<proteinExistence type="predicted"/>
<evidence type="ECO:0000313" key="3">
    <source>
        <dbReference type="Proteomes" id="UP000275719"/>
    </source>
</evidence>
<reference evidence="2 3" key="1">
    <citation type="submission" date="2018-11" db="EMBL/GenBank/DDBJ databases">
        <title>Flavobacterium sp. nov., YIM 102701-2 draft genome.</title>
        <authorList>
            <person name="Li G."/>
            <person name="Jiang Y."/>
        </authorList>
    </citation>
    <scope>NUCLEOTIDE SEQUENCE [LARGE SCALE GENOMIC DNA]</scope>
    <source>
        <strain evidence="2 3">YIM 102701-2</strain>
    </source>
</reference>
<evidence type="ECO:0000313" key="2">
    <source>
        <dbReference type="EMBL" id="RRJ91536.1"/>
    </source>
</evidence>
<dbReference type="PANTHER" id="PTHR11138:SF5">
    <property type="entry name" value="METHIONYL-TRNA FORMYLTRANSFERASE, MITOCHONDRIAL"/>
    <property type="match status" value="1"/>
</dbReference>
<dbReference type="Pfam" id="PF00551">
    <property type="entry name" value="Formyl_trans_N"/>
    <property type="match status" value="1"/>
</dbReference>
<protein>
    <submittedName>
        <fullName evidence="2">Methionyl-tRNA formyltransferase</fullName>
    </submittedName>
</protein>
<dbReference type="RefSeq" id="WP_125018444.1">
    <property type="nucleotide sequence ID" value="NZ_RQVQ01000010.1"/>
</dbReference>
<evidence type="ECO:0000259" key="1">
    <source>
        <dbReference type="Pfam" id="PF00551"/>
    </source>
</evidence>
<name>A0A3P3WBX8_9FLAO</name>
<accession>A0A3P3WBX8</accession>
<dbReference type="Gene3D" id="3.40.50.170">
    <property type="entry name" value="Formyl transferase, N-terminal domain"/>
    <property type="match status" value="1"/>
</dbReference>
<dbReference type="InterPro" id="IPR002376">
    <property type="entry name" value="Formyl_transf_N"/>
</dbReference>
<sequence>MKNDKLKIFISGQKYFGMEVLRLCLQLNFIEVVGICCPIDDKYIGKLASINKIPIIPSGTLNYDSMPEGVDLGITAHSFDYIGKRSRYKARLGWIGYHPSLLPRHRGKSSIEWAIRMRDAITGGTVFWLNGGIDRGDIASQEFCFVNPKLYGLEPKKAAKRLWESELQNIGLRLFKKTLNDINQGVFIRKPQEKEFSTFEPSTDVKDVFKPDLLMIEQFSVCK</sequence>
<dbReference type="OrthoDB" id="9806170at2"/>
<dbReference type="GO" id="GO:0004479">
    <property type="term" value="F:methionyl-tRNA formyltransferase activity"/>
    <property type="evidence" value="ECO:0007669"/>
    <property type="project" value="TreeGrafter"/>
</dbReference>
<comment type="caution">
    <text evidence="2">The sequence shown here is derived from an EMBL/GenBank/DDBJ whole genome shotgun (WGS) entry which is preliminary data.</text>
</comment>
<dbReference type="EMBL" id="RQVQ01000010">
    <property type="protein sequence ID" value="RRJ91536.1"/>
    <property type="molecule type" value="Genomic_DNA"/>
</dbReference>
<keyword evidence="3" id="KW-1185">Reference proteome</keyword>
<dbReference type="SUPFAM" id="SSF53328">
    <property type="entry name" value="Formyltransferase"/>
    <property type="match status" value="1"/>
</dbReference>
<dbReference type="InterPro" id="IPR036477">
    <property type="entry name" value="Formyl_transf_N_sf"/>
</dbReference>